<evidence type="ECO:0000313" key="3">
    <source>
        <dbReference type="Proteomes" id="UP001230005"/>
    </source>
</evidence>
<dbReference type="InterPro" id="IPR050491">
    <property type="entry name" value="AmpC-like"/>
</dbReference>
<name>A0ABT9ZV74_9BACI</name>
<dbReference type="SUPFAM" id="SSF56601">
    <property type="entry name" value="beta-lactamase/transpeptidase-like"/>
    <property type="match status" value="1"/>
</dbReference>
<dbReference type="Pfam" id="PF00144">
    <property type="entry name" value="Beta-lactamase"/>
    <property type="match status" value="1"/>
</dbReference>
<reference evidence="2 3" key="1">
    <citation type="submission" date="2023-07" db="EMBL/GenBank/DDBJ databases">
        <title>Genomic Encyclopedia of Type Strains, Phase IV (KMG-IV): sequencing the most valuable type-strain genomes for metagenomic binning, comparative biology and taxonomic classification.</title>
        <authorList>
            <person name="Goeker M."/>
        </authorList>
    </citation>
    <scope>NUCLEOTIDE SEQUENCE [LARGE SCALE GENOMIC DNA]</scope>
    <source>
        <strain evidence="2 3">DSM 9768</strain>
    </source>
</reference>
<keyword evidence="3" id="KW-1185">Reference proteome</keyword>
<dbReference type="InterPro" id="IPR001466">
    <property type="entry name" value="Beta-lactam-related"/>
</dbReference>
<sequence length="438" mass="49701">MNKKKWEAFDTFVKNKMDQQNIAGVAVAVSHNGEIIYKKGFGYGNVNTKESITPETIFGIASITKSFTALGIMMLEEKGHLSVEEPVTKYLPEFNVPGIDNMEEIKIYHLLSHTTGLAPMERKEELYKLKEHLGYFSSKKHELLGKPGEYFSYCNDTFILLGAIIERITGKLFRRYITENILNPLKMYRSTMSLEEVAKYDNITVPYDLNNEKVLEEKPWPKLGNYEVGGGIRSTTLDLLKYGELYINKGFSKGGRLLSYDSLKKMWEKSFPILENSYYGYAFKVTSHYDGNMTLVEHGGGQPGVSSNFGFIPEENLVVSVLCNVSNVAAQDVWLGAVNTALNLPIEKKRLELQMEDISPEELERYIGKYDCAEGGAAEVLLEDNEPKIIVNNETLPLKSGRKNVLIIEKTRIPVQFYFKDENAWAMLLGSRMLVKRK</sequence>
<dbReference type="Proteomes" id="UP001230005">
    <property type="component" value="Unassembled WGS sequence"/>
</dbReference>
<dbReference type="RefSeq" id="WP_307326077.1">
    <property type="nucleotide sequence ID" value="NZ_JAUSUG010000009.1"/>
</dbReference>
<evidence type="ECO:0000259" key="1">
    <source>
        <dbReference type="Pfam" id="PF00144"/>
    </source>
</evidence>
<dbReference type="EMBL" id="JAUSUG010000009">
    <property type="protein sequence ID" value="MDQ0255141.1"/>
    <property type="molecule type" value="Genomic_DNA"/>
</dbReference>
<protein>
    <submittedName>
        <fullName evidence="2">CubicO group peptidase (Beta-lactamase class C family)</fullName>
    </submittedName>
</protein>
<dbReference type="PANTHER" id="PTHR46825">
    <property type="entry name" value="D-ALANYL-D-ALANINE-CARBOXYPEPTIDASE/ENDOPEPTIDASE AMPH"/>
    <property type="match status" value="1"/>
</dbReference>
<evidence type="ECO:0000313" key="2">
    <source>
        <dbReference type="EMBL" id="MDQ0255141.1"/>
    </source>
</evidence>
<dbReference type="InterPro" id="IPR012338">
    <property type="entry name" value="Beta-lactam/transpept-like"/>
</dbReference>
<accession>A0ABT9ZV74</accession>
<dbReference type="Gene3D" id="3.40.710.10">
    <property type="entry name" value="DD-peptidase/beta-lactamase superfamily"/>
    <property type="match status" value="1"/>
</dbReference>
<organism evidence="2 3">
    <name type="scientific">Evansella vedderi</name>
    <dbReference type="NCBI Taxonomy" id="38282"/>
    <lineage>
        <taxon>Bacteria</taxon>
        <taxon>Bacillati</taxon>
        <taxon>Bacillota</taxon>
        <taxon>Bacilli</taxon>
        <taxon>Bacillales</taxon>
        <taxon>Bacillaceae</taxon>
        <taxon>Evansella</taxon>
    </lineage>
</organism>
<dbReference type="PANTHER" id="PTHR46825:SF9">
    <property type="entry name" value="BETA-LACTAMASE-RELATED DOMAIN-CONTAINING PROTEIN"/>
    <property type="match status" value="1"/>
</dbReference>
<gene>
    <name evidence="2" type="ORF">J2S74_002523</name>
</gene>
<proteinExistence type="predicted"/>
<comment type="caution">
    <text evidence="2">The sequence shown here is derived from an EMBL/GenBank/DDBJ whole genome shotgun (WGS) entry which is preliminary data.</text>
</comment>
<feature type="domain" description="Beta-lactamase-related" evidence="1">
    <location>
        <begin position="9"/>
        <end position="327"/>
    </location>
</feature>